<dbReference type="GO" id="GO:0008483">
    <property type="term" value="F:transaminase activity"/>
    <property type="evidence" value="ECO:0007669"/>
    <property type="project" value="InterPro"/>
</dbReference>
<keyword evidence="5" id="KW-1185">Reference proteome</keyword>
<dbReference type="SUPFAM" id="SSF51182">
    <property type="entry name" value="RmlC-like cupins"/>
    <property type="match status" value="1"/>
</dbReference>
<reference evidence="4" key="1">
    <citation type="submission" date="2020-03" db="EMBL/GenBank/DDBJ databases">
        <authorList>
            <person name="He L."/>
        </authorList>
    </citation>
    <scope>NUCLEOTIDE SEQUENCE</scope>
    <source>
        <strain evidence="4">CkLH20</strain>
    </source>
</reference>
<dbReference type="Gene3D" id="3.90.1150.10">
    <property type="entry name" value="Aspartate Aminotransferase, domain 1"/>
    <property type="match status" value="1"/>
</dbReference>
<organism evidence="4 5">
    <name type="scientific">Colletotrichum karsti</name>
    <dbReference type="NCBI Taxonomy" id="1095194"/>
    <lineage>
        <taxon>Eukaryota</taxon>
        <taxon>Fungi</taxon>
        <taxon>Dikarya</taxon>
        <taxon>Ascomycota</taxon>
        <taxon>Pezizomycotina</taxon>
        <taxon>Sordariomycetes</taxon>
        <taxon>Hypocreomycetidae</taxon>
        <taxon>Glomerellales</taxon>
        <taxon>Glomerellaceae</taxon>
        <taxon>Colletotrichum</taxon>
        <taxon>Colletotrichum boninense species complex</taxon>
    </lineage>
</organism>
<dbReference type="SUPFAM" id="SSF53383">
    <property type="entry name" value="PLP-dependent transferases"/>
    <property type="match status" value="1"/>
</dbReference>
<keyword evidence="2 3" id="KW-0663">Pyridoxal phosphate</keyword>
<dbReference type="InterPro" id="IPR005814">
    <property type="entry name" value="Aminotrans_3"/>
</dbReference>
<accession>A0A9P6IG60</accession>
<dbReference type="Gene3D" id="2.60.120.10">
    <property type="entry name" value="Jelly Rolls"/>
    <property type="match status" value="1"/>
</dbReference>
<gene>
    <name evidence="4" type="ORF">CkaCkLH20_00310</name>
</gene>
<reference evidence="4" key="2">
    <citation type="submission" date="2020-11" db="EMBL/GenBank/DDBJ databases">
        <title>Whole genome sequencing of Colletotrichum sp.</title>
        <authorList>
            <person name="Li H."/>
        </authorList>
    </citation>
    <scope>NUCLEOTIDE SEQUENCE</scope>
    <source>
        <strain evidence="4">CkLH20</strain>
    </source>
</reference>
<sequence>MAPNIVVVQNANEIDPENHDGAGVYSDFVGTKTGEHALTAGVWDIYDFEEQTPSGVSETTEVKYIIRGEAVIKNEWTGETYTLKPGSLLWIPVGAKMSLIKSNNCRAIYAEVRHMVDVNAEGDGEDHGNALQSHLESLIAKFIENNPSSRKAIERARVGIPGGNTRSVLDCEPFPLVVKSGKGATLTSVDGKTFTDFQSDFTAGLFGHSNPELEEAITNAARNGLSFGAVTELESELSESIKQRFASIDQIRYCNSGTEANIYAIAAGLVYSGRQKVLVFDHGYHGGTLSFGDRPNLLNIPHSYVVGTFNDIEKTQPLLTEEIGVIIIEPMQSAGGMRPASKEFLTFLRESASVRGAVLIFDEVVTSRLDYHGMQGKLDIQPDLTTLGKYLGGGLPFGAFGGKRDIMAQFDSKSDASVKLSHSGTFNNNVLTMSAAVVAGKLVTESAIKRINKLGDRVRDGVNAAVQASGKDVKIIGLGVGSCVGLYFPGPEGDSLREVLFFHLLEDGVWIGRRGFLALNFAHTDEDVDQFLDGFKTFLESYA</sequence>
<dbReference type="Pfam" id="PF00202">
    <property type="entry name" value="Aminotran_3"/>
    <property type="match status" value="2"/>
</dbReference>
<comment type="cofactor">
    <cofactor evidence="1">
        <name>pyridoxal 5'-phosphate</name>
        <dbReference type="ChEBI" id="CHEBI:597326"/>
    </cofactor>
</comment>
<evidence type="ECO:0000256" key="1">
    <source>
        <dbReference type="ARBA" id="ARBA00001933"/>
    </source>
</evidence>
<evidence type="ECO:0000313" key="5">
    <source>
        <dbReference type="Proteomes" id="UP000781932"/>
    </source>
</evidence>
<dbReference type="InterPro" id="IPR015422">
    <property type="entry name" value="PyrdxlP-dep_Trfase_small"/>
</dbReference>
<dbReference type="OrthoDB" id="425114at2759"/>
<dbReference type="Proteomes" id="UP000781932">
    <property type="component" value="Unassembled WGS sequence"/>
</dbReference>
<dbReference type="GO" id="GO:0030170">
    <property type="term" value="F:pyridoxal phosphate binding"/>
    <property type="evidence" value="ECO:0007669"/>
    <property type="project" value="InterPro"/>
</dbReference>
<dbReference type="PANTHER" id="PTHR43713">
    <property type="entry name" value="GLUTAMATE-1-SEMIALDEHYDE 2,1-AMINOMUTASE"/>
    <property type="match status" value="1"/>
</dbReference>
<dbReference type="RefSeq" id="XP_038751735.1">
    <property type="nucleotide sequence ID" value="XM_038883030.1"/>
</dbReference>
<dbReference type="EMBL" id="JAATWM020000001">
    <property type="protein sequence ID" value="KAF9882274.1"/>
    <property type="molecule type" value="Genomic_DNA"/>
</dbReference>
<comment type="caution">
    <text evidence="4">The sequence shown here is derived from an EMBL/GenBank/DDBJ whole genome shotgun (WGS) entry which is preliminary data.</text>
</comment>
<evidence type="ECO:0000256" key="3">
    <source>
        <dbReference type="RuleBase" id="RU003560"/>
    </source>
</evidence>
<dbReference type="Gene3D" id="3.40.640.10">
    <property type="entry name" value="Type I PLP-dependent aspartate aminotransferase-like (Major domain)"/>
    <property type="match status" value="1"/>
</dbReference>
<dbReference type="InterPro" id="IPR015421">
    <property type="entry name" value="PyrdxlP-dep_Trfase_major"/>
</dbReference>
<name>A0A9P6IG60_9PEZI</name>
<dbReference type="GeneID" id="62156104"/>
<dbReference type="InterPro" id="IPR015424">
    <property type="entry name" value="PyrdxlP-dep_Trfase"/>
</dbReference>
<proteinExistence type="inferred from homology"/>
<dbReference type="PANTHER" id="PTHR43713:SF3">
    <property type="entry name" value="GLUTAMATE-1-SEMIALDEHYDE 2,1-AMINOMUTASE 1, CHLOROPLASTIC-RELATED"/>
    <property type="match status" value="1"/>
</dbReference>
<comment type="similarity">
    <text evidence="3">Belongs to the class-III pyridoxal-phosphate-dependent aminotransferase family.</text>
</comment>
<dbReference type="InterPro" id="IPR014710">
    <property type="entry name" value="RmlC-like_jellyroll"/>
</dbReference>
<protein>
    <submittedName>
        <fullName evidence="4">Glutamate-1-semialdehyde 2, 1-aminomutase</fullName>
    </submittedName>
</protein>
<evidence type="ECO:0000256" key="2">
    <source>
        <dbReference type="ARBA" id="ARBA00022898"/>
    </source>
</evidence>
<dbReference type="AlphaFoldDB" id="A0A9P6IG60"/>
<dbReference type="InterPro" id="IPR011051">
    <property type="entry name" value="RmlC_Cupin_sf"/>
</dbReference>
<evidence type="ECO:0000313" key="4">
    <source>
        <dbReference type="EMBL" id="KAF9882274.1"/>
    </source>
</evidence>